<comment type="caution">
    <text evidence="1">The sequence shown here is derived from an EMBL/GenBank/DDBJ whole genome shotgun (WGS) entry which is preliminary data.</text>
</comment>
<reference evidence="1 2" key="1">
    <citation type="journal article" date="2023" name="Science">
        <title>Complex scaffold remodeling in plant triterpene biosynthesis.</title>
        <authorList>
            <person name="De La Pena R."/>
            <person name="Hodgson H."/>
            <person name="Liu J.C."/>
            <person name="Stephenson M.J."/>
            <person name="Martin A.C."/>
            <person name="Owen C."/>
            <person name="Harkess A."/>
            <person name="Leebens-Mack J."/>
            <person name="Jimenez L.E."/>
            <person name="Osbourn A."/>
            <person name="Sattely E.S."/>
        </authorList>
    </citation>
    <scope>NUCLEOTIDE SEQUENCE [LARGE SCALE GENOMIC DNA]</scope>
    <source>
        <strain evidence="2">cv. JPN11</strain>
        <tissue evidence="1">Leaf</tissue>
    </source>
</reference>
<accession>A0ACC1XEX5</accession>
<evidence type="ECO:0000313" key="1">
    <source>
        <dbReference type="EMBL" id="KAJ4708825.1"/>
    </source>
</evidence>
<sequence length="136" mass="16902">MILKKTMNNSWKDWSNKLDDALWAYRIAFKTLIRMSPYKLVFGKACHLLVELEHKAYWAVKALNFDIKALREKRLLQLNEMEEFWNDDFENARIYKKKTKKWHDNRILRREFKERKKVLLFNFRLKFFPKKLTSRW</sequence>
<proteinExistence type="predicted"/>
<organism evidence="1 2">
    <name type="scientific">Melia azedarach</name>
    <name type="common">Chinaberry tree</name>
    <dbReference type="NCBI Taxonomy" id="155640"/>
    <lineage>
        <taxon>Eukaryota</taxon>
        <taxon>Viridiplantae</taxon>
        <taxon>Streptophyta</taxon>
        <taxon>Embryophyta</taxon>
        <taxon>Tracheophyta</taxon>
        <taxon>Spermatophyta</taxon>
        <taxon>Magnoliopsida</taxon>
        <taxon>eudicotyledons</taxon>
        <taxon>Gunneridae</taxon>
        <taxon>Pentapetalae</taxon>
        <taxon>rosids</taxon>
        <taxon>malvids</taxon>
        <taxon>Sapindales</taxon>
        <taxon>Meliaceae</taxon>
        <taxon>Melia</taxon>
    </lineage>
</organism>
<evidence type="ECO:0000313" key="2">
    <source>
        <dbReference type="Proteomes" id="UP001164539"/>
    </source>
</evidence>
<protein>
    <submittedName>
        <fullName evidence="1">Pol polyprotein</fullName>
    </submittedName>
</protein>
<dbReference type="Proteomes" id="UP001164539">
    <property type="component" value="Chromosome 10"/>
</dbReference>
<name>A0ACC1XEX5_MELAZ</name>
<dbReference type="EMBL" id="CM051403">
    <property type="protein sequence ID" value="KAJ4708825.1"/>
    <property type="molecule type" value="Genomic_DNA"/>
</dbReference>
<keyword evidence="2" id="KW-1185">Reference proteome</keyword>
<gene>
    <name evidence="1" type="ORF">OWV82_018706</name>
</gene>